<keyword evidence="3" id="KW-1185">Reference proteome</keyword>
<dbReference type="Gene3D" id="2.30.30.830">
    <property type="match status" value="1"/>
</dbReference>
<name>A0ABW0SCK4_9RHOB</name>
<evidence type="ECO:0000313" key="2">
    <source>
        <dbReference type="EMBL" id="MFC5566679.1"/>
    </source>
</evidence>
<dbReference type="RefSeq" id="WP_209840420.1">
    <property type="nucleotide sequence ID" value="NZ_JAGGJP010000007.1"/>
</dbReference>
<organism evidence="2 3">
    <name type="scientific">Rubellimicrobium aerolatum</name>
    <dbReference type="NCBI Taxonomy" id="490979"/>
    <lineage>
        <taxon>Bacteria</taxon>
        <taxon>Pseudomonadati</taxon>
        <taxon>Pseudomonadota</taxon>
        <taxon>Alphaproteobacteria</taxon>
        <taxon>Rhodobacterales</taxon>
        <taxon>Roseobacteraceae</taxon>
        <taxon>Rubellimicrobium</taxon>
    </lineage>
</organism>
<reference evidence="3" key="1">
    <citation type="journal article" date="2019" name="Int. J. Syst. Evol. Microbiol.">
        <title>The Global Catalogue of Microorganisms (GCM) 10K type strain sequencing project: providing services to taxonomists for standard genome sequencing and annotation.</title>
        <authorList>
            <consortium name="The Broad Institute Genomics Platform"/>
            <consortium name="The Broad Institute Genome Sequencing Center for Infectious Disease"/>
            <person name="Wu L."/>
            <person name="Ma J."/>
        </authorList>
    </citation>
    <scope>NUCLEOTIDE SEQUENCE [LARGE SCALE GENOMIC DNA]</scope>
    <source>
        <strain evidence="3">KACC 11588</strain>
    </source>
</reference>
<comment type="caution">
    <text evidence="2">The sequence shown here is derived from an EMBL/GenBank/DDBJ whole genome shotgun (WGS) entry which is preliminary data.</text>
</comment>
<sequence>MALLGYWPPLAHLAVVAACAATGWWRLETAPAAPSGGPVLADPGTPPEESAGAPVDAAARDWQADVEAVASRALFRPGRLATADAAAPAGAAAPAPVGPGPEEAPADLAPLRMVGFLDQGGRRSAILQTLDDGQSHVVREGDEIAGARVREIGPGAVVVEVAGRRVTIELYPD</sequence>
<proteinExistence type="predicted"/>
<evidence type="ECO:0008006" key="4">
    <source>
        <dbReference type="Google" id="ProtNLM"/>
    </source>
</evidence>
<gene>
    <name evidence="2" type="ORF">ACFPOC_09660</name>
</gene>
<dbReference type="EMBL" id="JBHSNA010000007">
    <property type="protein sequence ID" value="MFC5566679.1"/>
    <property type="molecule type" value="Genomic_DNA"/>
</dbReference>
<evidence type="ECO:0000256" key="1">
    <source>
        <dbReference type="SAM" id="MobiDB-lite"/>
    </source>
</evidence>
<protein>
    <recommendedName>
        <fullName evidence="4">Type II secretion system protein GspC N-terminal domain-containing protein</fullName>
    </recommendedName>
</protein>
<dbReference type="Proteomes" id="UP001596056">
    <property type="component" value="Unassembled WGS sequence"/>
</dbReference>
<feature type="region of interest" description="Disordered" evidence="1">
    <location>
        <begin position="34"/>
        <end position="55"/>
    </location>
</feature>
<evidence type="ECO:0000313" key="3">
    <source>
        <dbReference type="Proteomes" id="UP001596056"/>
    </source>
</evidence>
<accession>A0ABW0SCK4</accession>